<organism evidence="2 3">
    <name type="scientific">Paenimyroides ummariense</name>
    <dbReference type="NCBI Taxonomy" id="913024"/>
    <lineage>
        <taxon>Bacteria</taxon>
        <taxon>Pseudomonadati</taxon>
        <taxon>Bacteroidota</taxon>
        <taxon>Flavobacteriia</taxon>
        <taxon>Flavobacteriales</taxon>
        <taxon>Flavobacteriaceae</taxon>
        <taxon>Paenimyroides</taxon>
    </lineage>
</organism>
<feature type="binding site" evidence="1">
    <location>
        <position position="188"/>
    </location>
    <ligand>
        <name>Zn(2+)</name>
        <dbReference type="ChEBI" id="CHEBI:29105"/>
    </ligand>
</feature>
<dbReference type="Pfam" id="PF03352">
    <property type="entry name" value="Adenine_glyco"/>
    <property type="match status" value="1"/>
</dbReference>
<keyword evidence="1" id="KW-0479">Metal-binding</keyword>
<dbReference type="GO" id="GO:0046872">
    <property type="term" value="F:metal ion binding"/>
    <property type="evidence" value="ECO:0007669"/>
    <property type="project" value="UniProtKB-KW"/>
</dbReference>
<evidence type="ECO:0000256" key="1">
    <source>
        <dbReference type="PIRSR" id="PIRSR605019-1"/>
    </source>
</evidence>
<dbReference type="SUPFAM" id="SSF48150">
    <property type="entry name" value="DNA-glycosylase"/>
    <property type="match status" value="1"/>
</dbReference>
<proteinExistence type="predicted"/>
<feature type="binding site" evidence="1">
    <location>
        <position position="192"/>
    </location>
    <ligand>
        <name>Zn(2+)</name>
        <dbReference type="ChEBI" id="CHEBI:29105"/>
    </ligand>
</feature>
<evidence type="ECO:0000313" key="3">
    <source>
        <dbReference type="Proteomes" id="UP000199036"/>
    </source>
</evidence>
<sequence length="207" mass="24218">MAILAISFCLEKRIKITSTIKSRSRMSYCTAILNMQSEEKKALHKKYHDNHYGFPIHDDDELFGRLILEINQAGLSWETILKKEQSFRNAYSNFNIEKVAEYTETDRERLLADAGIIRNKLKVNAAIENAKAILILQKEFGSFEKWLAHNHPKTKEEWVKLFKKTFRFTGGEIVNEFLMSIGYLRGAHDDDCPVYNEILKQKPMWKK</sequence>
<dbReference type="EMBL" id="FOVI01000016">
    <property type="protein sequence ID" value="SFO00577.1"/>
    <property type="molecule type" value="Genomic_DNA"/>
</dbReference>
<dbReference type="InterPro" id="IPR011257">
    <property type="entry name" value="DNA_glycosylase"/>
</dbReference>
<keyword evidence="1" id="KW-0862">Zinc</keyword>
<dbReference type="PANTHER" id="PTHR30037:SF4">
    <property type="entry name" value="DNA-3-METHYLADENINE GLYCOSYLASE I"/>
    <property type="match status" value="1"/>
</dbReference>
<dbReference type="GO" id="GO:0008725">
    <property type="term" value="F:DNA-3-methyladenine glycosylase activity"/>
    <property type="evidence" value="ECO:0007669"/>
    <property type="project" value="InterPro"/>
</dbReference>
<feature type="binding site" evidence="1">
    <location>
        <position position="48"/>
    </location>
    <ligand>
        <name>Zn(2+)</name>
        <dbReference type="ChEBI" id="CHEBI:29105"/>
    </ligand>
</feature>
<dbReference type="STRING" id="913024.SAMN05421741_11662"/>
<gene>
    <name evidence="2" type="ORF">SAMN05421741_11662</name>
</gene>
<name>A0A1I5DN46_9FLAO</name>
<keyword evidence="3" id="KW-1185">Reference proteome</keyword>
<dbReference type="Gene3D" id="1.10.340.30">
    <property type="entry name" value="Hypothetical protein, domain 2"/>
    <property type="match status" value="1"/>
</dbReference>
<dbReference type="AlphaFoldDB" id="A0A1I5DN46"/>
<protein>
    <submittedName>
        <fullName evidence="2">DNA-3-methyladenine glycosylase I</fullName>
    </submittedName>
</protein>
<dbReference type="InterPro" id="IPR005019">
    <property type="entry name" value="Adenine_glyco"/>
</dbReference>
<dbReference type="Proteomes" id="UP000199036">
    <property type="component" value="Unassembled WGS sequence"/>
</dbReference>
<evidence type="ECO:0000313" key="2">
    <source>
        <dbReference type="EMBL" id="SFO00577.1"/>
    </source>
</evidence>
<dbReference type="GO" id="GO:0006284">
    <property type="term" value="P:base-excision repair"/>
    <property type="evidence" value="ECO:0007669"/>
    <property type="project" value="InterPro"/>
</dbReference>
<reference evidence="3" key="1">
    <citation type="submission" date="2016-10" db="EMBL/GenBank/DDBJ databases">
        <authorList>
            <person name="Varghese N."/>
            <person name="Submissions S."/>
        </authorList>
    </citation>
    <scope>NUCLEOTIDE SEQUENCE [LARGE SCALE GENOMIC DNA]</scope>
    <source>
        <strain evidence="3">DS-12</strain>
    </source>
</reference>
<dbReference type="InterPro" id="IPR052891">
    <property type="entry name" value="DNA-3mA_glycosylase"/>
</dbReference>
<dbReference type="PANTHER" id="PTHR30037">
    <property type="entry name" value="DNA-3-METHYLADENINE GLYCOSYLASE 1"/>
    <property type="match status" value="1"/>
</dbReference>
<accession>A0A1I5DN46</accession>